<feature type="transmembrane region" description="Helical" evidence="3">
    <location>
        <begin position="360"/>
        <end position="383"/>
    </location>
</feature>
<comment type="similarity">
    <text evidence="1">Belongs to the patched family.</text>
</comment>
<dbReference type="InterPro" id="IPR051697">
    <property type="entry name" value="Patched_domain-protein"/>
</dbReference>
<feature type="transmembrane region" description="Helical" evidence="3">
    <location>
        <begin position="224"/>
        <end position="243"/>
    </location>
</feature>
<keyword evidence="3" id="KW-1133">Transmembrane helix</keyword>
<accession>A0A9W7F6L2</accession>
<dbReference type="InterPro" id="IPR053958">
    <property type="entry name" value="HMGCR/SNAP/NPC1-like_SSD"/>
</dbReference>
<dbReference type="SUPFAM" id="SSF82866">
    <property type="entry name" value="Multidrug efflux transporter AcrB transmembrane domain"/>
    <property type="match status" value="2"/>
</dbReference>
<dbReference type="OrthoDB" id="6510177at2759"/>
<dbReference type="Pfam" id="PF12349">
    <property type="entry name" value="Sterol-sensing"/>
    <property type="match status" value="1"/>
</dbReference>
<gene>
    <name evidence="5" type="ORF">TrRE_jg6387</name>
</gene>
<dbReference type="PANTHER" id="PTHR10796">
    <property type="entry name" value="PATCHED-RELATED"/>
    <property type="match status" value="1"/>
</dbReference>
<feature type="transmembrane region" description="Helical" evidence="3">
    <location>
        <begin position="658"/>
        <end position="683"/>
    </location>
</feature>
<evidence type="ECO:0000256" key="1">
    <source>
        <dbReference type="ARBA" id="ARBA00005585"/>
    </source>
</evidence>
<name>A0A9W7F6L2_9STRA</name>
<feature type="transmembrane region" description="Helical" evidence="3">
    <location>
        <begin position="797"/>
        <end position="818"/>
    </location>
</feature>
<feature type="transmembrane region" description="Helical" evidence="3">
    <location>
        <begin position="768"/>
        <end position="785"/>
    </location>
</feature>
<dbReference type="InterPro" id="IPR000731">
    <property type="entry name" value="SSD"/>
</dbReference>
<feature type="compositionally biased region" description="Acidic residues" evidence="2">
    <location>
        <begin position="859"/>
        <end position="868"/>
    </location>
</feature>
<dbReference type="AlphaFoldDB" id="A0A9W7F6L2"/>
<dbReference type="EMBL" id="BRXZ01000110">
    <property type="protein sequence ID" value="GMI05305.1"/>
    <property type="molecule type" value="Genomic_DNA"/>
</dbReference>
<dbReference type="PANTHER" id="PTHR10796:SF92">
    <property type="entry name" value="PATCHED-RELATED, ISOFORM A"/>
    <property type="match status" value="1"/>
</dbReference>
<dbReference type="GO" id="GO:0016020">
    <property type="term" value="C:membrane"/>
    <property type="evidence" value="ECO:0007669"/>
    <property type="project" value="TreeGrafter"/>
</dbReference>
<sequence length="868" mass="95410">MATSKSAIVDLWVPADSPAKINYDYVDATFPVQKNDIGVIFTAVDGNTNVVTKDYFDIMWEVDSLIKSLSIEHNSATYTYTDLCYKDTANNCEVTGATAFWSADKTTYDTAMTNHGNDPLPSLAITTYPLTNNPVVYNPDGFGGAMTYDGSNFLLTAESMKVTWWLTNPDACVDDYDCAELTFMTKFQDEMEKFVESKKATVAMNYITTRSLDDALAEAIGADIPLVGAAYLVMIIVCCCSLGRGVMDGCGRSSIALAGGGVMTVFLSTLAGFGISAACGAWFTSLHSLLPFILLGIGVDDMFVIVNAFMMTRESLDLEDRVAIACRNAGVPILYTSLTDFVAFLLGSTSSLKGISSFCVYAAVAVLFDFFLQVTMFVSIMVMDERRRQANLSDCLCCIPLSKEGVEKREKHRFSTVQTEEFYNKPKEQGVGKVSTVYEFFELYATKVSKFAIPILVCFAGMFAVGIWGSSEATEGFDANKLVLDSSHFRSYNTMNKDYKMSTFESMAPVFIYVKDIPYHEAAYQVKVLDLTETATNLEYSSGPSTVWLKDFLTYLATQGDICSGSCDYSSTGVDVDESVFNTKLAAFLAESDYMKYSSDLSLNSNGGISASRTMLWHDKIDGVKQQVNAMEEIVKLCDSYTGFGAKVPFADSWIYVYVYQFVIFFSELMTNFGLVLVAVLIVSPIVLKQPIATLLLIVTVAMIDTELVGMIHIYGDNVNSFTGLGLIMAVGLVVDYNAHIIHAFFSNDPELDRQDRLRLTMKQMGKSVALGGLTSLIGLLPLAGSQCEVFRVFFKMTLAIIILGMLHGLIFMPALLVTLPIPTPPALIVSHKKYRGEEVGGVEVPKSPTSYRQGTFREEDDKDNNQL</sequence>
<evidence type="ECO:0000256" key="2">
    <source>
        <dbReference type="SAM" id="MobiDB-lite"/>
    </source>
</evidence>
<feature type="transmembrane region" description="Helical" evidence="3">
    <location>
        <begin position="329"/>
        <end position="348"/>
    </location>
</feature>
<feature type="transmembrane region" description="Helical" evidence="3">
    <location>
        <begin position="451"/>
        <end position="469"/>
    </location>
</feature>
<evidence type="ECO:0000313" key="6">
    <source>
        <dbReference type="Proteomes" id="UP001165082"/>
    </source>
</evidence>
<feature type="region of interest" description="Disordered" evidence="2">
    <location>
        <begin position="840"/>
        <end position="868"/>
    </location>
</feature>
<reference evidence="5" key="1">
    <citation type="submission" date="2022-07" db="EMBL/GenBank/DDBJ databases">
        <title>Genome analysis of Parmales, a sister group of diatoms, reveals the evolutionary specialization of diatoms from phago-mixotrophs to photoautotrophs.</title>
        <authorList>
            <person name="Ban H."/>
            <person name="Sato S."/>
            <person name="Yoshikawa S."/>
            <person name="Kazumasa Y."/>
            <person name="Nakamura Y."/>
            <person name="Ichinomiya M."/>
            <person name="Saitoh K."/>
            <person name="Sato N."/>
            <person name="Blanc-Mathieu R."/>
            <person name="Endo H."/>
            <person name="Kuwata A."/>
            <person name="Ogata H."/>
        </authorList>
    </citation>
    <scope>NUCLEOTIDE SEQUENCE</scope>
</reference>
<evidence type="ECO:0000259" key="4">
    <source>
        <dbReference type="PROSITE" id="PS50156"/>
    </source>
</evidence>
<feature type="transmembrane region" description="Helical" evidence="3">
    <location>
        <begin position="255"/>
        <end position="283"/>
    </location>
</feature>
<feature type="transmembrane region" description="Helical" evidence="3">
    <location>
        <begin position="289"/>
        <end position="309"/>
    </location>
</feature>
<keyword evidence="3" id="KW-0812">Transmembrane</keyword>
<protein>
    <recommendedName>
        <fullName evidence="4">SSD domain-containing protein</fullName>
    </recommendedName>
</protein>
<organism evidence="5 6">
    <name type="scientific">Triparma retinervis</name>
    <dbReference type="NCBI Taxonomy" id="2557542"/>
    <lineage>
        <taxon>Eukaryota</taxon>
        <taxon>Sar</taxon>
        <taxon>Stramenopiles</taxon>
        <taxon>Ochrophyta</taxon>
        <taxon>Bolidophyceae</taxon>
        <taxon>Parmales</taxon>
        <taxon>Triparmaceae</taxon>
        <taxon>Triparma</taxon>
    </lineage>
</organism>
<dbReference type="Proteomes" id="UP001165082">
    <property type="component" value="Unassembled WGS sequence"/>
</dbReference>
<proteinExistence type="inferred from homology"/>
<feature type="transmembrane region" description="Helical" evidence="3">
    <location>
        <begin position="722"/>
        <end position="747"/>
    </location>
</feature>
<evidence type="ECO:0000313" key="5">
    <source>
        <dbReference type="EMBL" id="GMI05305.1"/>
    </source>
</evidence>
<keyword evidence="3" id="KW-0472">Membrane</keyword>
<keyword evidence="6" id="KW-1185">Reference proteome</keyword>
<feature type="transmembrane region" description="Helical" evidence="3">
    <location>
        <begin position="695"/>
        <end position="716"/>
    </location>
</feature>
<dbReference type="Gene3D" id="1.20.1640.10">
    <property type="entry name" value="Multidrug efflux transporter AcrB transmembrane domain"/>
    <property type="match status" value="2"/>
</dbReference>
<comment type="caution">
    <text evidence="5">The sequence shown here is derived from an EMBL/GenBank/DDBJ whole genome shotgun (WGS) entry which is preliminary data.</text>
</comment>
<feature type="domain" description="SSD" evidence="4">
    <location>
        <begin position="223"/>
        <end position="383"/>
    </location>
</feature>
<dbReference type="PROSITE" id="PS50156">
    <property type="entry name" value="SSD"/>
    <property type="match status" value="1"/>
</dbReference>
<evidence type="ECO:0000256" key="3">
    <source>
        <dbReference type="SAM" id="Phobius"/>
    </source>
</evidence>